<proteinExistence type="predicted"/>
<comment type="caution">
    <text evidence="2">The sequence shown here is derived from an EMBL/GenBank/DDBJ whole genome shotgun (WGS) entry which is preliminary data.</text>
</comment>
<sequence length="83" mass="9795">MNKWWHKFYSENKTMIWAAIVAIILSLGILWKVKDEVTRFTLIMPVFAGFILFSILITSDEELEDKTDEDADEKKLTKSRKKK</sequence>
<evidence type="ECO:0000256" key="1">
    <source>
        <dbReference type="SAM" id="Phobius"/>
    </source>
</evidence>
<accession>A0A1J4TV24</accession>
<dbReference type="EMBL" id="MNUY01000034">
    <property type="protein sequence ID" value="OIO14453.1"/>
    <property type="molecule type" value="Genomic_DNA"/>
</dbReference>
<name>A0A1J4TV24_9BACT</name>
<feature type="transmembrane region" description="Helical" evidence="1">
    <location>
        <begin position="40"/>
        <end position="58"/>
    </location>
</feature>
<evidence type="ECO:0000313" key="3">
    <source>
        <dbReference type="Proteomes" id="UP000183120"/>
    </source>
</evidence>
<dbReference type="AlphaFoldDB" id="A0A1J4TV24"/>
<dbReference type="STRING" id="1805209.AUJ73_02180"/>
<reference evidence="2 3" key="1">
    <citation type="journal article" date="2016" name="Environ. Microbiol.">
        <title>Genomic resolution of a cold subsurface aquifer community provides metabolic insights for novel microbes adapted to high CO concentrations.</title>
        <authorList>
            <person name="Probst A.J."/>
            <person name="Castelle C.J."/>
            <person name="Singh A."/>
            <person name="Brown C.T."/>
            <person name="Anantharaman K."/>
            <person name="Sharon I."/>
            <person name="Hug L.A."/>
            <person name="Burstein D."/>
            <person name="Emerson J.B."/>
            <person name="Thomas B.C."/>
            <person name="Banfield J.F."/>
        </authorList>
    </citation>
    <scope>NUCLEOTIDE SEQUENCE [LARGE SCALE GENOMIC DNA]</scope>
    <source>
        <strain evidence="2">CG1_02_37_22</strain>
    </source>
</reference>
<keyword evidence="1" id="KW-1133">Transmembrane helix</keyword>
<feature type="transmembrane region" description="Helical" evidence="1">
    <location>
        <begin position="15"/>
        <end position="33"/>
    </location>
</feature>
<protein>
    <submittedName>
        <fullName evidence="2">Uncharacterized protein</fullName>
    </submittedName>
</protein>
<gene>
    <name evidence="2" type="ORF">AUJ73_02180</name>
</gene>
<organism evidence="2 3">
    <name type="scientific">Candidatus Gottesmanbacteria bacterium CG1_02_37_22</name>
    <dbReference type="NCBI Taxonomy" id="1805209"/>
    <lineage>
        <taxon>Bacteria</taxon>
        <taxon>Candidatus Gottesmaniibacteriota</taxon>
    </lineage>
</organism>
<evidence type="ECO:0000313" key="2">
    <source>
        <dbReference type="EMBL" id="OIO14453.1"/>
    </source>
</evidence>
<keyword evidence="1" id="KW-0472">Membrane</keyword>
<dbReference type="Proteomes" id="UP000183120">
    <property type="component" value="Unassembled WGS sequence"/>
</dbReference>
<keyword evidence="1" id="KW-0812">Transmembrane</keyword>